<feature type="transmembrane region" description="Helical" evidence="12">
    <location>
        <begin position="77"/>
        <end position="97"/>
    </location>
</feature>
<dbReference type="Pfam" id="PF00001">
    <property type="entry name" value="7tm_1"/>
    <property type="match status" value="1"/>
</dbReference>
<evidence type="ECO:0000256" key="7">
    <source>
        <dbReference type="ARBA" id="ARBA00023157"/>
    </source>
</evidence>
<evidence type="ECO:0000256" key="1">
    <source>
        <dbReference type="ARBA" id="ARBA00004651"/>
    </source>
</evidence>
<gene>
    <name evidence="14" type="ORF">NP493_140g02011</name>
</gene>
<accession>A0AAD9P553</accession>
<evidence type="ECO:0000259" key="13">
    <source>
        <dbReference type="PROSITE" id="PS50262"/>
    </source>
</evidence>
<evidence type="ECO:0000256" key="3">
    <source>
        <dbReference type="ARBA" id="ARBA00022692"/>
    </source>
</evidence>
<evidence type="ECO:0000256" key="9">
    <source>
        <dbReference type="ARBA" id="ARBA00023180"/>
    </source>
</evidence>
<dbReference type="InterPro" id="IPR000276">
    <property type="entry name" value="GPCR_Rhodpsn"/>
</dbReference>
<feature type="compositionally biased region" description="Polar residues" evidence="11">
    <location>
        <begin position="342"/>
        <end position="355"/>
    </location>
</feature>
<dbReference type="InterPro" id="IPR017452">
    <property type="entry name" value="GPCR_Rhodpsn_7TM"/>
</dbReference>
<dbReference type="PANTHER" id="PTHR45695:SF23">
    <property type="entry name" value="GALANIN-LIKE G-PROTEIN COUPLED RECEPTOR NPR-9"/>
    <property type="match status" value="1"/>
</dbReference>
<keyword evidence="6 12" id="KW-0472">Membrane</keyword>
<sequence length="355" mass="40113">MADYPIDGNWTAFEQEHASNWSDATLEVDNPLFYYYLWSVITPTIFALITLVGTIGNLLVIYVILSKRGMQTVINLLLLNLAAADIAFLVICVPFTAYKYYADTWVFGDRFCKVAQYSLYVTAYVTVYTLVAISALRFLTIVCSTTSKSYCTRRNVVVLIALIWVVMLCLHIPTLLAHRMKTLYGYTYCGITHNAIGPMFVTFFVFAYALPLLLICVLYMLIMRFLQRSNRSTHAHAQSRERTARASRVIILVVVVFGLSWLPHHVNALVSYFGAPASGKAYEVIRVLWNCMAYGNSCANPIIYNYVSREFRKSFKEVVCCRTARSQAPSTTTEMVHMMPTDGSNNTNGSPREVV</sequence>
<dbReference type="InterPro" id="IPR000405">
    <property type="entry name" value="Galanin_rcpt"/>
</dbReference>
<evidence type="ECO:0000256" key="6">
    <source>
        <dbReference type="ARBA" id="ARBA00023136"/>
    </source>
</evidence>
<dbReference type="SUPFAM" id="SSF81321">
    <property type="entry name" value="Family A G protein-coupled receptor-like"/>
    <property type="match status" value="1"/>
</dbReference>
<keyword evidence="4 12" id="KW-1133">Transmembrane helix</keyword>
<feature type="transmembrane region" description="Helical" evidence="12">
    <location>
        <begin position="196"/>
        <end position="222"/>
    </location>
</feature>
<keyword evidence="10" id="KW-0807">Transducer</keyword>
<dbReference type="PRINTS" id="PR00663">
    <property type="entry name" value="GALANINR"/>
</dbReference>
<dbReference type="PROSITE" id="PS50262">
    <property type="entry name" value="G_PROTEIN_RECEP_F1_2"/>
    <property type="match status" value="1"/>
</dbReference>
<dbReference type="PRINTS" id="PR00237">
    <property type="entry name" value="GPCRRHODOPSN"/>
</dbReference>
<feature type="transmembrane region" description="Helical" evidence="12">
    <location>
        <begin position="35"/>
        <end position="65"/>
    </location>
</feature>
<comment type="subcellular location">
    <subcellularLocation>
        <location evidence="1">Cell membrane</location>
        <topology evidence="1">Multi-pass membrane protein</topology>
    </subcellularLocation>
</comment>
<evidence type="ECO:0000256" key="2">
    <source>
        <dbReference type="ARBA" id="ARBA00022475"/>
    </source>
</evidence>
<comment type="caution">
    <text evidence="14">The sequence shown here is derived from an EMBL/GenBank/DDBJ whole genome shotgun (WGS) entry which is preliminary data.</text>
</comment>
<keyword evidence="3 12" id="KW-0812">Transmembrane</keyword>
<dbReference type="Proteomes" id="UP001209878">
    <property type="component" value="Unassembled WGS sequence"/>
</dbReference>
<evidence type="ECO:0000256" key="8">
    <source>
        <dbReference type="ARBA" id="ARBA00023170"/>
    </source>
</evidence>
<keyword evidence="2" id="KW-1003">Cell membrane</keyword>
<evidence type="ECO:0000256" key="5">
    <source>
        <dbReference type="ARBA" id="ARBA00023040"/>
    </source>
</evidence>
<dbReference type="PANTHER" id="PTHR45695">
    <property type="entry name" value="LEUCOKININ RECEPTOR-RELATED"/>
    <property type="match status" value="1"/>
</dbReference>
<evidence type="ECO:0000256" key="12">
    <source>
        <dbReference type="SAM" id="Phobius"/>
    </source>
</evidence>
<keyword evidence="7" id="KW-1015">Disulfide bond</keyword>
<keyword evidence="15" id="KW-1185">Reference proteome</keyword>
<feature type="transmembrane region" description="Helical" evidence="12">
    <location>
        <begin position="287"/>
        <end position="307"/>
    </location>
</feature>
<evidence type="ECO:0000313" key="15">
    <source>
        <dbReference type="Proteomes" id="UP001209878"/>
    </source>
</evidence>
<keyword evidence="9" id="KW-0325">Glycoprotein</keyword>
<reference evidence="14" key="1">
    <citation type="journal article" date="2023" name="Mol. Biol. Evol.">
        <title>Third-Generation Sequencing Reveals the Adaptive Role of the Epigenome in Three Deep-Sea Polychaetes.</title>
        <authorList>
            <person name="Perez M."/>
            <person name="Aroh O."/>
            <person name="Sun Y."/>
            <person name="Lan Y."/>
            <person name="Juniper S.K."/>
            <person name="Young C.R."/>
            <person name="Angers B."/>
            <person name="Qian P.Y."/>
        </authorList>
    </citation>
    <scope>NUCLEOTIDE SEQUENCE</scope>
    <source>
        <strain evidence="14">R07B-5</strain>
    </source>
</reference>
<evidence type="ECO:0000256" key="11">
    <source>
        <dbReference type="SAM" id="MobiDB-lite"/>
    </source>
</evidence>
<dbReference type="GO" id="GO:0005886">
    <property type="term" value="C:plasma membrane"/>
    <property type="evidence" value="ECO:0007669"/>
    <property type="project" value="UniProtKB-SubCell"/>
</dbReference>
<feature type="domain" description="G-protein coupled receptors family 1 profile" evidence="13">
    <location>
        <begin position="56"/>
        <end position="304"/>
    </location>
</feature>
<organism evidence="14 15">
    <name type="scientific">Ridgeia piscesae</name>
    <name type="common">Tubeworm</name>
    <dbReference type="NCBI Taxonomy" id="27915"/>
    <lineage>
        <taxon>Eukaryota</taxon>
        <taxon>Metazoa</taxon>
        <taxon>Spiralia</taxon>
        <taxon>Lophotrochozoa</taxon>
        <taxon>Annelida</taxon>
        <taxon>Polychaeta</taxon>
        <taxon>Sedentaria</taxon>
        <taxon>Canalipalpata</taxon>
        <taxon>Sabellida</taxon>
        <taxon>Siboglinidae</taxon>
        <taxon>Ridgeia</taxon>
    </lineage>
</organism>
<feature type="region of interest" description="Disordered" evidence="11">
    <location>
        <begin position="336"/>
        <end position="355"/>
    </location>
</feature>
<dbReference type="AlphaFoldDB" id="A0AAD9P553"/>
<name>A0AAD9P553_RIDPI</name>
<proteinExistence type="predicted"/>
<keyword evidence="5" id="KW-0297">G-protein coupled receptor</keyword>
<protein>
    <recommendedName>
        <fullName evidence="13">G-protein coupled receptors family 1 profile domain-containing protein</fullName>
    </recommendedName>
</protein>
<dbReference type="Gene3D" id="1.20.1070.10">
    <property type="entry name" value="Rhodopsin 7-helix transmembrane proteins"/>
    <property type="match status" value="1"/>
</dbReference>
<dbReference type="EMBL" id="JAODUO010000140">
    <property type="protein sequence ID" value="KAK2188201.1"/>
    <property type="molecule type" value="Genomic_DNA"/>
</dbReference>
<feature type="transmembrane region" description="Helical" evidence="12">
    <location>
        <begin position="156"/>
        <end position="176"/>
    </location>
</feature>
<evidence type="ECO:0000256" key="10">
    <source>
        <dbReference type="ARBA" id="ARBA00023224"/>
    </source>
</evidence>
<keyword evidence="8" id="KW-0675">Receptor</keyword>
<feature type="transmembrane region" description="Helical" evidence="12">
    <location>
        <begin position="249"/>
        <end position="275"/>
    </location>
</feature>
<evidence type="ECO:0000256" key="4">
    <source>
        <dbReference type="ARBA" id="ARBA00022989"/>
    </source>
</evidence>
<evidence type="ECO:0000313" key="14">
    <source>
        <dbReference type="EMBL" id="KAK2188201.1"/>
    </source>
</evidence>
<dbReference type="GO" id="GO:0004930">
    <property type="term" value="F:G protein-coupled receptor activity"/>
    <property type="evidence" value="ECO:0007669"/>
    <property type="project" value="UniProtKB-KW"/>
</dbReference>
<feature type="transmembrane region" description="Helical" evidence="12">
    <location>
        <begin position="117"/>
        <end position="144"/>
    </location>
</feature>